<protein>
    <submittedName>
        <fullName evidence="3">Hydantoinase B/oxoprolinase family protein</fullName>
    </submittedName>
</protein>
<feature type="region of interest" description="Disordered" evidence="1">
    <location>
        <begin position="629"/>
        <end position="673"/>
    </location>
</feature>
<sequence>MTIQIASSEKFANRSLPAAELRGRIEQAGHVRLTSHVRRGEVDALTYEVVRYRLATLTHEAGEAIKRMSGSVIVTDCNDFDFSIMNELGEQVQVGLFNTQLVATMDMAVQWTLLNRAANPGIGRGDMFLCNDPWIGGGLHQNDVSVFAPFFVGDELFGWTCAVAHQADLGGIAPGSRSVHARDVFAESLPTPPVKIVEAGRSRADIEDVYLRRSRVPDLVALDLRAKVGANKIAQEGLDRLVKRYGADVVKDVMRRMIDDAEARLRAKLRQIPDGSVSSATFQDSAREGDDGVYKIALTLTKRDDHLTFDFTGTDPQVEGFINCTYAGLRGGIMPALLTLLCGDIPWAAGGFVRCINVISEPGSVNDATFPASVGKASVGSAWATHNVVSECVATLIDSSAPLRPRVMSVCMGTWDSAVLSGVDQRGHRYVTSIGDPMAGGMGARTESDGVDTGGLAFMPMGRIADAEMNEFNFPVLYLWRREEPDSGGPGRQRGGVGGSSCFVLHDAPERGASLLTTGGGKAVPQAVGLAGGLPASTQHDVLVRGSDVRQVLAGGALPASLDDLHGERELMPAHLATSLAWDDVYYMHWTGGGGYGDPLARDPHAVAADVAAGLVTPHAARDVYGTVLDSGSGDDGGGVDVDRTARRRETLRRARAGRPDTTEQGAVAHEGR</sequence>
<dbReference type="Proteomes" id="UP001354709">
    <property type="component" value="Unassembled WGS sequence"/>
</dbReference>
<gene>
    <name evidence="3" type="ORF">V2J94_45265</name>
</gene>
<reference evidence="3 4" key="1">
    <citation type="submission" date="2023-11" db="EMBL/GenBank/DDBJ databases">
        <title>30 novel species of actinomycetes from the DSMZ collection.</title>
        <authorList>
            <person name="Nouioui I."/>
        </authorList>
    </citation>
    <scope>NUCLEOTIDE SEQUENCE [LARGE SCALE GENOMIC DNA]</scope>
    <source>
        <strain evidence="3 4">DSM 41524</strain>
    </source>
</reference>
<dbReference type="PANTHER" id="PTHR11365:SF23">
    <property type="entry name" value="HYPOTHETICAL 5-OXOPROLINASE (EUROFUNG)-RELATED"/>
    <property type="match status" value="1"/>
</dbReference>
<evidence type="ECO:0000313" key="4">
    <source>
        <dbReference type="Proteomes" id="UP001354709"/>
    </source>
</evidence>
<dbReference type="RefSeq" id="WP_330816265.1">
    <property type="nucleotide sequence ID" value="NZ_JAZBJO010000060.1"/>
</dbReference>
<dbReference type="Pfam" id="PF02538">
    <property type="entry name" value="Hydantoinase_B"/>
    <property type="match status" value="1"/>
</dbReference>
<dbReference type="InterPro" id="IPR003692">
    <property type="entry name" value="Hydantoinase_B"/>
</dbReference>
<name>A0ABU7QC61_9ACTN</name>
<evidence type="ECO:0000256" key="1">
    <source>
        <dbReference type="SAM" id="MobiDB-lite"/>
    </source>
</evidence>
<accession>A0ABU7QC61</accession>
<comment type="caution">
    <text evidence="3">The sequence shown here is derived from an EMBL/GenBank/DDBJ whole genome shotgun (WGS) entry which is preliminary data.</text>
</comment>
<dbReference type="PANTHER" id="PTHR11365">
    <property type="entry name" value="5-OXOPROLINASE RELATED"/>
    <property type="match status" value="1"/>
</dbReference>
<dbReference type="InterPro" id="IPR045079">
    <property type="entry name" value="Oxoprolinase-like"/>
</dbReference>
<evidence type="ECO:0000259" key="2">
    <source>
        <dbReference type="Pfam" id="PF02538"/>
    </source>
</evidence>
<dbReference type="EMBL" id="JAZBJO010000060">
    <property type="protein sequence ID" value="MEE4598948.1"/>
    <property type="molecule type" value="Genomic_DNA"/>
</dbReference>
<proteinExistence type="predicted"/>
<keyword evidence="4" id="KW-1185">Reference proteome</keyword>
<feature type="domain" description="Hydantoinase B/oxoprolinase" evidence="2">
    <location>
        <begin position="43"/>
        <end position="599"/>
    </location>
</feature>
<evidence type="ECO:0000313" key="3">
    <source>
        <dbReference type="EMBL" id="MEE4598948.1"/>
    </source>
</evidence>
<feature type="compositionally biased region" description="Basic and acidic residues" evidence="1">
    <location>
        <begin position="641"/>
        <end position="662"/>
    </location>
</feature>
<organism evidence="3 4">
    <name type="scientific">Streptomyces asiaticus subsp. ignotus</name>
    <dbReference type="NCBI Taxonomy" id="3098222"/>
    <lineage>
        <taxon>Bacteria</taxon>
        <taxon>Bacillati</taxon>
        <taxon>Actinomycetota</taxon>
        <taxon>Actinomycetes</taxon>
        <taxon>Kitasatosporales</taxon>
        <taxon>Streptomycetaceae</taxon>
        <taxon>Streptomyces</taxon>
        <taxon>Streptomyces violaceusniger group</taxon>
    </lineage>
</organism>